<sequence length="143" mass="15395">MNALAQEAAPLRWRRGWAVLGVLLMAATAAIALLPATRRLTAMALALPAGDKLLHMLAFAALMGWWGNLYHRPRPRLGVAAACLLFGLLIELAQWPHNPRDASVWDLAADALGLGLGALLLRTPLAGVLACIERVLGLQPERR</sequence>
<feature type="transmembrane region" description="Helical" evidence="1">
    <location>
        <begin position="16"/>
        <end position="33"/>
    </location>
</feature>
<reference evidence="2 3" key="1">
    <citation type="submission" date="2021-04" db="EMBL/GenBank/DDBJ databases">
        <authorList>
            <person name="Huq M.A."/>
        </authorList>
    </citation>
    <scope>NUCLEOTIDE SEQUENCE [LARGE SCALE GENOMIC DNA]</scope>
    <source>
        <strain evidence="2 3">MAH-13</strain>
    </source>
</reference>
<evidence type="ECO:0000313" key="2">
    <source>
        <dbReference type="EMBL" id="MBP1474321.1"/>
    </source>
</evidence>
<evidence type="ECO:0000313" key="3">
    <source>
        <dbReference type="Proteomes" id="UP000823790"/>
    </source>
</evidence>
<proteinExistence type="predicted"/>
<keyword evidence="1" id="KW-0472">Membrane</keyword>
<comment type="caution">
    <text evidence="2">The sequence shown here is derived from an EMBL/GenBank/DDBJ whole genome shotgun (WGS) entry which is preliminary data.</text>
</comment>
<organism evidence="2 3">
    <name type="scientific">Frateuria flava</name>
    <dbReference type="NCBI Taxonomy" id="2821489"/>
    <lineage>
        <taxon>Bacteria</taxon>
        <taxon>Pseudomonadati</taxon>
        <taxon>Pseudomonadota</taxon>
        <taxon>Gammaproteobacteria</taxon>
        <taxon>Lysobacterales</taxon>
        <taxon>Rhodanobacteraceae</taxon>
        <taxon>Frateuria</taxon>
    </lineage>
</organism>
<keyword evidence="1" id="KW-0812">Transmembrane</keyword>
<name>A0ABS4DMP0_9GAMM</name>
<protein>
    <recommendedName>
        <fullName evidence="4">VanZ-like domain-containing protein</fullName>
    </recommendedName>
</protein>
<gene>
    <name evidence="2" type="ORF">J7I44_08415</name>
</gene>
<feature type="transmembrane region" description="Helical" evidence="1">
    <location>
        <begin position="53"/>
        <end position="70"/>
    </location>
</feature>
<feature type="transmembrane region" description="Helical" evidence="1">
    <location>
        <begin position="77"/>
        <end position="95"/>
    </location>
</feature>
<dbReference type="RefSeq" id="WP_209618856.1">
    <property type="nucleotide sequence ID" value="NZ_JAGJRS010000017.1"/>
</dbReference>
<keyword evidence="3" id="KW-1185">Reference proteome</keyword>
<keyword evidence="1" id="KW-1133">Transmembrane helix</keyword>
<dbReference type="EMBL" id="JAGJRS010000017">
    <property type="protein sequence ID" value="MBP1474321.1"/>
    <property type="molecule type" value="Genomic_DNA"/>
</dbReference>
<feature type="transmembrane region" description="Helical" evidence="1">
    <location>
        <begin position="115"/>
        <end position="136"/>
    </location>
</feature>
<evidence type="ECO:0008006" key="4">
    <source>
        <dbReference type="Google" id="ProtNLM"/>
    </source>
</evidence>
<dbReference type="Proteomes" id="UP000823790">
    <property type="component" value="Unassembled WGS sequence"/>
</dbReference>
<evidence type="ECO:0000256" key="1">
    <source>
        <dbReference type="SAM" id="Phobius"/>
    </source>
</evidence>
<accession>A0ABS4DMP0</accession>